<feature type="transmembrane region" description="Helical" evidence="7">
    <location>
        <begin position="191"/>
        <end position="209"/>
    </location>
</feature>
<name>A0A220VDQ9_9GAMM</name>
<accession>A0A220VDQ9</accession>
<evidence type="ECO:0000256" key="7">
    <source>
        <dbReference type="SAM" id="Phobius"/>
    </source>
</evidence>
<evidence type="ECO:0000256" key="3">
    <source>
        <dbReference type="ARBA" id="ARBA00022475"/>
    </source>
</evidence>
<keyword evidence="5 7" id="KW-1133">Transmembrane helix</keyword>
<dbReference type="InterPro" id="IPR001851">
    <property type="entry name" value="ABC_transp_permease"/>
</dbReference>
<dbReference type="PANTHER" id="PTHR32196">
    <property type="entry name" value="ABC TRANSPORTER PERMEASE PROTEIN YPHD-RELATED-RELATED"/>
    <property type="match status" value="1"/>
</dbReference>
<evidence type="ECO:0000256" key="5">
    <source>
        <dbReference type="ARBA" id="ARBA00022989"/>
    </source>
</evidence>
<proteinExistence type="inferred from homology"/>
<sequence>MELSENSPNTFITKDTFLKYLKAGGIYTVLLLLLALIIYKEPSFVSLRNLSNILTQSSVKLIMALGVGGIILTAGCDLSVGKMVGMAGVVSASLLQASDTVGKVFPNLGEIPVLPVLIAMIFLGAFLGFLNGLIVAYLKVTPFVATLGSSFVFLGINSLYYDYLGAAPISNFSDAYANMTQGVISLGHFNISYLLIYAAIASVIMWIIWNKTTLGKNIYAVGGNPEAAKVSGVNVAKTLVIVYVIAGAFYGFAGFLEAGRVGSATSSMGTQFELDAIAACVVGGVSLFGGIGRITGVILGVLIFSIVAYGLTYIGVSPNWQLIFKGGIIIFAVAVDSLTNAKKS</sequence>
<organism evidence="8 9">
    <name type="scientific">Paraphotobacterium marinum</name>
    <dbReference type="NCBI Taxonomy" id="1755811"/>
    <lineage>
        <taxon>Bacteria</taxon>
        <taxon>Pseudomonadati</taxon>
        <taxon>Pseudomonadota</taxon>
        <taxon>Gammaproteobacteria</taxon>
        <taxon>Vibrionales</taxon>
        <taxon>Vibrionaceae</taxon>
        <taxon>Paraphotobacterium</taxon>
    </lineage>
</organism>
<dbReference type="NCBIfam" id="NF007014">
    <property type="entry name" value="PRK09478.1"/>
    <property type="match status" value="1"/>
</dbReference>
<dbReference type="Proteomes" id="UP000242175">
    <property type="component" value="Chromosome large"/>
</dbReference>
<evidence type="ECO:0000256" key="4">
    <source>
        <dbReference type="ARBA" id="ARBA00022692"/>
    </source>
</evidence>
<gene>
    <name evidence="8" type="ORF">CF386_05020</name>
</gene>
<dbReference type="Pfam" id="PF02653">
    <property type="entry name" value="BPD_transp_2"/>
    <property type="match status" value="1"/>
</dbReference>
<feature type="transmembrane region" description="Helical" evidence="7">
    <location>
        <begin position="322"/>
        <end position="341"/>
    </location>
</feature>
<keyword evidence="4 7" id="KW-0812">Transmembrane</keyword>
<feature type="transmembrane region" description="Helical" evidence="7">
    <location>
        <begin position="297"/>
        <end position="316"/>
    </location>
</feature>
<feature type="transmembrane region" description="Helical" evidence="7">
    <location>
        <begin position="276"/>
        <end position="292"/>
    </location>
</feature>
<dbReference type="PANTHER" id="PTHR32196:SF18">
    <property type="entry name" value="GALACTOSE_METHYL GALACTOSIDE IMPORT PERMEASE PROTEIN MGLC"/>
    <property type="match status" value="1"/>
</dbReference>
<dbReference type="CDD" id="cd06579">
    <property type="entry name" value="TM_PBP1_transp_AraH_like"/>
    <property type="match status" value="1"/>
</dbReference>
<evidence type="ECO:0000256" key="1">
    <source>
        <dbReference type="ARBA" id="ARBA00004429"/>
    </source>
</evidence>
<reference evidence="8 9" key="1">
    <citation type="journal article" date="2016" name="Int. J. Syst. Evol. Microbiol.">
        <title>Paraphotobacterium marinum gen. nov., sp. nov., a member of the family Vibrionaceae, isolated from surface seawater.</title>
        <authorList>
            <person name="Huang Z."/>
            <person name="Dong C."/>
            <person name="Shao Z."/>
        </authorList>
    </citation>
    <scope>NUCLEOTIDE SEQUENCE [LARGE SCALE GENOMIC DNA]</scope>
    <source>
        <strain evidence="8 9">NSCS20N07D</strain>
    </source>
</reference>
<comment type="similarity">
    <text evidence="2">Belongs to the binding-protein-dependent transport system permease family. AraH/RbsC subfamily.</text>
</comment>
<dbReference type="KEGG" id="pmai:CF386_05020"/>
<evidence type="ECO:0000256" key="6">
    <source>
        <dbReference type="ARBA" id="ARBA00023136"/>
    </source>
</evidence>
<evidence type="ECO:0000256" key="2">
    <source>
        <dbReference type="ARBA" id="ARBA00007942"/>
    </source>
</evidence>
<evidence type="ECO:0000313" key="8">
    <source>
        <dbReference type="EMBL" id="ASK78411.1"/>
    </source>
</evidence>
<dbReference type="AlphaFoldDB" id="A0A220VDQ9"/>
<comment type="subcellular location">
    <subcellularLocation>
        <location evidence="1">Cell inner membrane</location>
        <topology evidence="1">Multi-pass membrane protein</topology>
    </subcellularLocation>
</comment>
<protein>
    <submittedName>
        <fullName evidence="8">Galactoside ABC transporter permease MglC</fullName>
    </submittedName>
</protein>
<keyword evidence="3" id="KW-1003">Cell membrane</keyword>
<evidence type="ECO:0000313" key="9">
    <source>
        <dbReference type="Proteomes" id="UP000242175"/>
    </source>
</evidence>
<dbReference type="RefSeq" id="WP_089073319.1">
    <property type="nucleotide sequence ID" value="NZ_CBCSAM010000001.1"/>
</dbReference>
<dbReference type="OrthoDB" id="8843934at2"/>
<keyword evidence="6 7" id="KW-0472">Membrane</keyword>
<dbReference type="GO" id="GO:0022857">
    <property type="term" value="F:transmembrane transporter activity"/>
    <property type="evidence" value="ECO:0007669"/>
    <property type="project" value="InterPro"/>
</dbReference>
<feature type="transmembrane region" description="Helical" evidence="7">
    <location>
        <begin position="238"/>
        <end position="256"/>
    </location>
</feature>
<feature type="transmembrane region" description="Helical" evidence="7">
    <location>
        <begin position="143"/>
        <end position="161"/>
    </location>
</feature>
<dbReference type="GO" id="GO:0005886">
    <property type="term" value="C:plasma membrane"/>
    <property type="evidence" value="ECO:0007669"/>
    <property type="project" value="UniProtKB-SubCell"/>
</dbReference>
<feature type="transmembrane region" description="Helical" evidence="7">
    <location>
        <begin position="59"/>
        <end position="80"/>
    </location>
</feature>
<feature type="transmembrane region" description="Helical" evidence="7">
    <location>
        <begin position="113"/>
        <end position="136"/>
    </location>
</feature>
<dbReference type="EMBL" id="CP022355">
    <property type="protein sequence ID" value="ASK78411.1"/>
    <property type="molecule type" value="Genomic_DNA"/>
</dbReference>
<keyword evidence="9" id="KW-1185">Reference proteome</keyword>
<feature type="transmembrane region" description="Helical" evidence="7">
    <location>
        <begin position="20"/>
        <end position="39"/>
    </location>
</feature>